<dbReference type="GO" id="GO:0005524">
    <property type="term" value="F:ATP binding"/>
    <property type="evidence" value="ECO:0007669"/>
    <property type="project" value="UniProtKB-KW"/>
</dbReference>
<keyword evidence="9" id="KW-0067">ATP-binding</keyword>
<dbReference type="Gene3D" id="1.10.510.10">
    <property type="entry name" value="Transferase(Phosphotransferase) domain 1"/>
    <property type="match status" value="1"/>
</dbReference>
<dbReference type="PANTHER" id="PTHR24348">
    <property type="entry name" value="SERINE/THREONINE-PROTEIN KINASE UNC-51-RELATED"/>
    <property type="match status" value="1"/>
</dbReference>
<reference evidence="17 18" key="1">
    <citation type="journal article" date="2014" name="Genome Announc.">
        <title>Draft genome sequence of the pathogenic fungus Scedosporium apiospermum.</title>
        <authorList>
            <person name="Vandeputte P."/>
            <person name="Ghamrawi S."/>
            <person name="Rechenmann M."/>
            <person name="Iltis A."/>
            <person name="Giraud S."/>
            <person name="Fleury M."/>
            <person name="Thornton C."/>
            <person name="Delhaes L."/>
            <person name="Meyer W."/>
            <person name="Papon N."/>
            <person name="Bouchara J.P."/>
        </authorList>
    </citation>
    <scope>NUCLEOTIDE SEQUENCE [LARGE SCALE GENOMIC DNA]</scope>
    <source>
        <strain evidence="17 18">IHEM 14462</strain>
    </source>
</reference>
<comment type="similarity">
    <text evidence="2">Belongs to the protein kinase superfamily. CAMK Ser/Thr protein kinase family. CHEK2 subfamily.</text>
</comment>
<keyword evidence="7" id="KW-0547">Nucleotide-binding</keyword>
<evidence type="ECO:0000259" key="16">
    <source>
        <dbReference type="PROSITE" id="PS50011"/>
    </source>
</evidence>
<dbReference type="VEuPathDB" id="FungiDB:SAPIO_CDS7782"/>
<proteinExistence type="inferred from homology"/>
<accession>A0A084G2P0</accession>
<evidence type="ECO:0000256" key="13">
    <source>
        <dbReference type="ARBA" id="ARBA00047899"/>
    </source>
</evidence>
<dbReference type="InterPro" id="IPR008984">
    <property type="entry name" value="SMAD_FHA_dom_sf"/>
</dbReference>
<dbReference type="GO" id="GO:0005829">
    <property type="term" value="C:cytosol"/>
    <property type="evidence" value="ECO:0007669"/>
    <property type="project" value="TreeGrafter"/>
</dbReference>
<evidence type="ECO:0000256" key="15">
    <source>
        <dbReference type="SAM" id="MobiDB-lite"/>
    </source>
</evidence>
<name>A0A084G2P0_PSEDA</name>
<dbReference type="GO" id="GO:0005776">
    <property type="term" value="C:autophagosome"/>
    <property type="evidence" value="ECO:0007669"/>
    <property type="project" value="TreeGrafter"/>
</dbReference>
<evidence type="ECO:0000256" key="8">
    <source>
        <dbReference type="ARBA" id="ARBA00022777"/>
    </source>
</evidence>
<dbReference type="GO" id="GO:0010506">
    <property type="term" value="P:regulation of autophagy"/>
    <property type="evidence" value="ECO:0007669"/>
    <property type="project" value="InterPro"/>
</dbReference>
<feature type="region of interest" description="Disordered" evidence="15">
    <location>
        <begin position="546"/>
        <end position="590"/>
    </location>
</feature>
<dbReference type="Pfam" id="PF00069">
    <property type="entry name" value="Pkinase"/>
    <property type="match status" value="1"/>
</dbReference>
<evidence type="ECO:0000256" key="2">
    <source>
        <dbReference type="ARBA" id="ARBA00005575"/>
    </source>
</evidence>
<evidence type="ECO:0000313" key="18">
    <source>
        <dbReference type="Proteomes" id="UP000028545"/>
    </source>
</evidence>
<dbReference type="GO" id="GO:0034045">
    <property type="term" value="C:phagophore assembly site membrane"/>
    <property type="evidence" value="ECO:0007669"/>
    <property type="project" value="UniProtKB-SubCell"/>
</dbReference>
<dbReference type="InterPro" id="IPR045269">
    <property type="entry name" value="Atg1-like"/>
</dbReference>
<comment type="subcellular location">
    <subcellularLocation>
        <location evidence="1">Preautophagosomal structure membrane</location>
        <topology evidence="1">Peripheral membrane protein</topology>
    </subcellularLocation>
</comment>
<evidence type="ECO:0000256" key="4">
    <source>
        <dbReference type="ARBA" id="ARBA00022448"/>
    </source>
</evidence>
<dbReference type="PROSITE" id="PS50011">
    <property type="entry name" value="PROTEIN_KINASE_DOM"/>
    <property type="match status" value="1"/>
</dbReference>
<feature type="domain" description="Protein kinase" evidence="16">
    <location>
        <begin position="145"/>
        <end position="417"/>
    </location>
</feature>
<dbReference type="SUPFAM" id="SSF56112">
    <property type="entry name" value="Protein kinase-like (PK-like)"/>
    <property type="match status" value="1"/>
</dbReference>
<dbReference type="InterPro" id="IPR000253">
    <property type="entry name" value="FHA_dom"/>
</dbReference>
<dbReference type="GO" id="GO:0015031">
    <property type="term" value="P:protein transport"/>
    <property type="evidence" value="ECO:0007669"/>
    <property type="project" value="UniProtKB-KW"/>
</dbReference>
<dbReference type="Gene3D" id="2.60.200.20">
    <property type="match status" value="1"/>
</dbReference>
<dbReference type="PANTHER" id="PTHR24348:SF22">
    <property type="entry name" value="NON-SPECIFIC SERINE_THREONINE PROTEIN KINASE"/>
    <property type="match status" value="1"/>
</dbReference>
<evidence type="ECO:0000256" key="10">
    <source>
        <dbReference type="ARBA" id="ARBA00022927"/>
    </source>
</evidence>
<dbReference type="RefSeq" id="XP_016641401.1">
    <property type="nucleotide sequence ID" value="XM_016789574.1"/>
</dbReference>
<gene>
    <name evidence="17" type="ORF">SAPIO_CDS7782</name>
</gene>
<evidence type="ECO:0000256" key="1">
    <source>
        <dbReference type="ARBA" id="ARBA00004623"/>
    </source>
</evidence>
<dbReference type="HOGENOM" id="CLU_419294_0_0_1"/>
<dbReference type="Gene3D" id="3.30.200.20">
    <property type="entry name" value="Phosphorylase Kinase, domain 1"/>
    <property type="match status" value="1"/>
</dbReference>
<feature type="compositionally biased region" description="Polar residues" evidence="15">
    <location>
        <begin position="491"/>
        <end position="504"/>
    </location>
</feature>
<evidence type="ECO:0000256" key="7">
    <source>
        <dbReference type="ARBA" id="ARBA00022741"/>
    </source>
</evidence>
<dbReference type="KEGG" id="sapo:SAPIO_CDS7782"/>
<feature type="compositionally biased region" description="Low complexity" evidence="15">
    <location>
        <begin position="602"/>
        <end position="615"/>
    </location>
</feature>
<dbReference type="Pfam" id="PF00498">
    <property type="entry name" value="FHA"/>
    <property type="match status" value="1"/>
</dbReference>
<organism evidence="17 18">
    <name type="scientific">Pseudallescheria apiosperma</name>
    <name type="common">Scedosporium apiospermum</name>
    <dbReference type="NCBI Taxonomy" id="563466"/>
    <lineage>
        <taxon>Eukaryota</taxon>
        <taxon>Fungi</taxon>
        <taxon>Dikarya</taxon>
        <taxon>Ascomycota</taxon>
        <taxon>Pezizomycotina</taxon>
        <taxon>Sordariomycetes</taxon>
        <taxon>Hypocreomycetidae</taxon>
        <taxon>Microascales</taxon>
        <taxon>Microascaceae</taxon>
        <taxon>Scedosporium</taxon>
    </lineage>
</organism>
<dbReference type="SUPFAM" id="SSF49879">
    <property type="entry name" value="SMAD/FHA domain"/>
    <property type="match status" value="1"/>
</dbReference>
<keyword evidence="11" id="KW-0072">Autophagy</keyword>
<dbReference type="InterPro" id="IPR000719">
    <property type="entry name" value="Prot_kinase_dom"/>
</dbReference>
<evidence type="ECO:0000256" key="5">
    <source>
        <dbReference type="ARBA" id="ARBA00022527"/>
    </source>
</evidence>
<evidence type="ECO:0000256" key="6">
    <source>
        <dbReference type="ARBA" id="ARBA00022679"/>
    </source>
</evidence>
<evidence type="ECO:0000256" key="11">
    <source>
        <dbReference type="ARBA" id="ARBA00023006"/>
    </source>
</evidence>
<dbReference type="InterPro" id="IPR011009">
    <property type="entry name" value="Kinase-like_dom_sf"/>
</dbReference>
<dbReference type="GeneID" id="27726854"/>
<evidence type="ECO:0000256" key="14">
    <source>
        <dbReference type="ARBA" id="ARBA00048679"/>
    </source>
</evidence>
<keyword evidence="5" id="KW-0723">Serine/threonine-protein kinase</keyword>
<comment type="catalytic activity">
    <reaction evidence="13">
        <text>L-threonyl-[protein] + ATP = O-phospho-L-threonyl-[protein] + ADP + H(+)</text>
        <dbReference type="Rhea" id="RHEA:46608"/>
        <dbReference type="Rhea" id="RHEA-COMP:11060"/>
        <dbReference type="Rhea" id="RHEA-COMP:11605"/>
        <dbReference type="ChEBI" id="CHEBI:15378"/>
        <dbReference type="ChEBI" id="CHEBI:30013"/>
        <dbReference type="ChEBI" id="CHEBI:30616"/>
        <dbReference type="ChEBI" id="CHEBI:61977"/>
        <dbReference type="ChEBI" id="CHEBI:456216"/>
        <dbReference type="EC" id="2.7.11.1"/>
    </reaction>
</comment>
<dbReference type="OMA" id="DERYNSC"/>
<dbReference type="OrthoDB" id="74764at2759"/>
<dbReference type="EC" id="2.7.11.1" evidence="3"/>
<comment type="caution">
    <text evidence="17">The sequence shown here is derived from an EMBL/GenBank/DDBJ whole genome shotgun (WGS) entry which is preliminary data.</text>
</comment>
<sequence length="654" mass="72516">MSATSDIVATLSLHIGETALGDIQLHRKQQITFGRAESNDISLDDEDLQEHQCHFWEVTYDDNLPPAVYVRNRSATGSTYVTRKDERIYLNSDPISSKGWLLEPGVEVGFGKYTIKVTQHYMNQGVQKLGEIQQEEARQFRDDFEICDVVLGKGGQGEVRLARNVRTKEQLVVKIVDLAKMLEVRGPGGINWINRTRLEAEVLGKLDHYNVIKLITHFRSNYSIYLFLELASGGDLTSYMQRKVFMDEGETQGILRQVVAGLKYIHDRGLVHRDLKPCNILLASIPRGNHRVCISDFGCAGIHASRRLVSGVGTPGYQAPEVQFRTGVQTPTADMWSLGMIVLDLFGREHGVPDLARSQFESRVQATQEQVDAKLIGLFASKKDQRSLHLLDFIKRCLRVEPTERMTVYQAVTHPFLRLNEGVFQAMEGIRRKGVPAVTPIVDIGRELLDVLPNSRRGMKALPLPGSDSYTLRVRNFESPSVDRAGGSGLPDQQQPKSQVQLGSSADRGNPFDRSLPQGQPRPAPAQQPASSSLREQFAKILRGHPMPRQYQPPSATPLPPGGSGPSTPSLPRRNPFSSEQNVGASGFRSKVDPAILAWARAQQTGATGTTGRPQPQRPLRRLLGRVEEETPGAPTDPGSWVNAVNRKTSGKWP</sequence>
<dbReference type="GO" id="GO:0004674">
    <property type="term" value="F:protein serine/threonine kinase activity"/>
    <property type="evidence" value="ECO:0007669"/>
    <property type="project" value="UniProtKB-KW"/>
</dbReference>
<keyword evidence="6" id="KW-0808">Transferase</keyword>
<dbReference type="EMBL" id="JOWA01000110">
    <property type="protein sequence ID" value="KEZ41602.1"/>
    <property type="molecule type" value="Genomic_DNA"/>
</dbReference>
<keyword evidence="8" id="KW-0418">Kinase</keyword>
<evidence type="ECO:0000256" key="3">
    <source>
        <dbReference type="ARBA" id="ARBA00012513"/>
    </source>
</evidence>
<dbReference type="InterPro" id="IPR008271">
    <property type="entry name" value="Ser/Thr_kinase_AS"/>
</dbReference>
<evidence type="ECO:0000313" key="17">
    <source>
        <dbReference type="EMBL" id="KEZ41602.1"/>
    </source>
</evidence>
<feature type="region of interest" description="Disordered" evidence="15">
    <location>
        <begin position="479"/>
        <end position="534"/>
    </location>
</feature>
<keyword evidence="10" id="KW-0653">Protein transport</keyword>
<feature type="region of interest" description="Disordered" evidence="15">
    <location>
        <begin position="602"/>
        <end position="654"/>
    </location>
</feature>
<keyword evidence="18" id="KW-1185">Reference proteome</keyword>
<protein>
    <recommendedName>
        <fullName evidence="3">non-specific serine/threonine protein kinase</fullName>
        <ecNumber evidence="3">2.7.11.1</ecNumber>
    </recommendedName>
    <alternativeName>
        <fullName evidence="12">Autophagy-related protein 1</fullName>
    </alternativeName>
</protein>
<dbReference type="Proteomes" id="UP000028545">
    <property type="component" value="Unassembled WGS sequence"/>
</dbReference>
<comment type="catalytic activity">
    <reaction evidence="14">
        <text>L-seryl-[protein] + ATP = O-phospho-L-seryl-[protein] + ADP + H(+)</text>
        <dbReference type="Rhea" id="RHEA:17989"/>
        <dbReference type="Rhea" id="RHEA-COMP:9863"/>
        <dbReference type="Rhea" id="RHEA-COMP:11604"/>
        <dbReference type="ChEBI" id="CHEBI:15378"/>
        <dbReference type="ChEBI" id="CHEBI:29999"/>
        <dbReference type="ChEBI" id="CHEBI:30616"/>
        <dbReference type="ChEBI" id="CHEBI:83421"/>
        <dbReference type="ChEBI" id="CHEBI:456216"/>
        <dbReference type="EC" id="2.7.11.1"/>
    </reaction>
</comment>
<dbReference type="GO" id="GO:0000045">
    <property type="term" value="P:autophagosome assembly"/>
    <property type="evidence" value="ECO:0007669"/>
    <property type="project" value="TreeGrafter"/>
</dbReference>
<keyword evidence="4" id="KW-0813">Transport</keyword>
<evidence type="ECO:0000256" key="9">
    <source>
        <dbReference type="ARBA" id="ARBA00022840"/>
    </source>
</evidence>
<evidence type="ECO:0000256" key="12">
    <source>
        <dbReference type="ARBA" id="ARBA00030237"/>
    </source>
</evidence>
<dbReference type="AlphaFoldDB" id="A0A084G2P0"/>
<dbReference type="CDD" id="cd00060">
    <property type="entry name" value="FHA"/>
    <property type="match status" value="1"/>
</dbReference>
<dbReference type="PROSITE" id="PS00108">
    <property type="entry name" value="PROTEIN_KINASE_ST"/>
    <property type="match status" value="1"/>
</dbReference>
<dbReference type="SMART" id="SM00220">
    <property type="entry name" value="S_TKc"/>
    <property type="match status" value="1"/>
</dbReference>